<comment type="caution">
    <text evidence="2">The sequence shown here is derived from an EMBL/GenBank/DDBJ whole genome shotgun (WGS) entry which is preliminary data.</text>
</comment>
<feature type="compositionally biased region" description="Low complexity" evidence="1">
    <location>
        <begin position="93"/>
        <end position="106"/>
    </location>
</feature>
<gene>
    <name evidence="2" type="ORF">CYMTET_23996</name>
</gene>
<dbReference type="AlphaFoldDB" id="A0AAE0FX16"/>
<dbReference type="Proteomes" id="UP001190700">
    <property type="component" value="Unassembled WGS sequence"/>
</dbReference>
<dbReference type="EMBL" id="LGRX02012401">
    <property type="protein sequence ID" value="KAK3267444.1"/>
    <property type="molecule type" value="Genomic_DNA"/>
</dbReference>
<accession>A0AAE0FX16</accession>
<evidence type="ECO:0000313" key="2">
    <source>
        <dbReference type="EMBL" id="KAK3267444.1"/>
    </source>
</evidence>
<evidence type="ECO:0000313" key="3">
    <source>
        <dbReference type="Proteomes" id="UP001190700"/>
    </source>
</evidence>
<organism evidence="2 3">
    <name type="scientific">Cymbomonas tetramitiformis</name>
    <dbReference type="NCBI Taxonomy" id="36881"/>
    <lineage>
        <taxon>Eukaryota</taxon>
        <taxon>Viridiplantae</taxon>
        <taxon>Chlorophyta</taxon>
        <taxon>Pyramimonadophyceae</taxon>
        <taxon>Pyramimonadales</taxon>
        <taxon>Pyramimonadaceae</taxon>
        <taxon>Cymbomonas</taxon>
    </lineage>
</organism>
<sequence length="272" mass="28844">MNEVETVHSEGTIERNHGLKCSNIATRDSSAVPAFAAISFTSSFPSSVPGDEDGDCVSRKITELEMRGILPSKADPQSARSAASPKPKPHQPPSKVSQAKLSSSSSEGIREGAAIGQTPSIAVSQPAVFESKCPLSKIPIVKHLLGDMLSPVRVDKRGRTIKLECPAAVVRLRAAFAKTPPMRALRPQALPVRLAAVAATSLVTNVPLGAWREHVVKFSPEWFVAIHASIPLVVLMRKVTSQVPANTAKCSQQVSNKGNLVLGLPALPLAVH</sequence>
<dbReference type="PANTHER" id="PTHR31033">
    <property type="entry name" value="PROTEIN, PUTATIVE-RELATED"/>
    <property type="match status" value="1"/>
</dbReference>
<dbReference type="PANTHER" id="PTHR31033:SF18">
    <property type="entry name" value="OS06G0115800 PROTEIN"/>
    <property type="match status" value="1"/>
</dbReference>
<reference evidence="2 3" key="1">
    <citation type="journal article" date="2015" name="Genome Biol. Evol.">
        <title>Comparative Genomics of a Bacterivorous Green Alga Reveals Evolutionary Causalities and Consequences of Phago-Mixotrophic Mode of Nutrition.</title>
        <authorList>
            <person name="Burns J.A."/>
            <person name="Paasch A."/>
            <person name="Narechania A."/>
            <person name="Kim E."/>
        </authorList>
    </citation>
    <scope>NUCLEOTIDE SEQUENCE [LARGE SCALE GENOMIC DNA]</scope>
    <source>
        <strain evidence="2 3">PLY_AMNH</strain>
    </source>
</reference>
<feature type="region of interest" description="Disordered" evidence="1">
    <location>
        <begin position="65"/>
        <end position="111"/>
    </location>
</feature>
<keyword evidence="3" id="KW-1185">Reference proteome</keyword>
<proteinExistence type="predicted"/>
<name>A0AAE0FX16_9CHLO</name>
<protein>
    <submittedName>
        <fullName evidence="2">Uncharacterized protein</fullName>
    </submittedName>
</protein>
<evidence type="ECO:0000256" key="1">
    <source>
        <dbReference type="SAM" id="MobiDB-lite"/>
    </source>
</evidence>